<evidence type="ECO:0000313" key="2">
    <source>
        <dbReference type="Proteomes" id="UP000284706"/>
    </source>
</evidence>
<organism evidence="1 2">
    <name type="scientific">Gymnopilus dilepis</name>
    <dbReference type="NCBI Taxonomy" id="231916"/>
    <lineage>
        <taxon>Eukaryota</taxon>
        <taxon>Fungi</taxon>
        <taxon>Dikarya</taxon>
        <taxon>Basidiomycota</taxon>
        <taxon>Agaricomycotina</taxon>
        <taxon>Agaricomycetes</taxon>
        <taxon>Agaricomycetidae</taxon>
        <taxon>Agaricales</taxon>
        <taxon>Agaricineae</taxon>
        <taxon>Hymenogastraceae</taxon>
        <taxon>Gymnopilus</taxon>
    </lineage>
</organism>
<evidence type="ECO:0000313" key="1">
    <source>
        <dbReference type="EMBL" id="PPQ73990.1"/>
    </source>
</evidence>
<dbReference type="AlphaFoldDB" id="A0A409W641"/>
<protein>
    <submittedName>
        <fullName evidence="1">Uncharacterized protein</fullName>
    </submittedName>
</protein>
<sequence length="117" mass="12880">MDSDIDIEPRRTPSSPDVLTIFHSILQPGSNASVSSSNAKGLSINPDDVHAITIGLLHAFFLLLRHDLPCPQNTDATSSFKVNAFQIRLAYSNFEILRLLLLGESSQFDTVVLRNTN</sequence>
<comment type="caution">
    <text evidence="1">The sequence shown here is derived from an EMBL/GenBank/DDBJ whole genome shotgun (WGS) entry which is preliminary data.</text>
</comment>
<gene>
    <name evidence="1" type="ORF">CVT26_006359</name>
</gene>
<dbReference type="InParanoid" id="A0A409W641"/>
<dbReference type="EMBL" id="NHYE01005371">
    <property type="protein sequence ID" value="PPQ73990.1"/>
    <property type="molecule type" value="Genomic_DNA"/>
</dbReference>
<proteinExistence type="predicted"/>
<dbReference type="Proteomes" id="UP000284706">
    <property type="component" value="Unassembled WGS sequence"/>
</dbReference>
<reference evidence="1 2" key="1">
    <citation type="journal article" date="2018" name="Evol. Lett.">
        <title>Horizontal gene cluster transfer increased hallucinogenic mushroom diversity.</title>
        <authorList>
            <person name="Reynolds H.T."/>
            <person name="Vijayakumar V."/>
            <person name="Gluck-Thaler E."/>
            <person name="Korotkin H.B."/>
            <person name="Matheny P.B."/>
            <person name="Slot J.C."/>
        </authorList>
    </citation>
    <scope>NUCLEOTIDE SEQUENCE [LARGE SCALE GENOMIC DNA]</scope>
    <source>
        <strain evidence="1 2">SRW20</strain>
    </source>
</reference>
<keyword evidence="2" id="KW-1185">Reference proteome</keyword>
<accession>A0A409W641</accession>
<name>A0A409W641_9AGAR</name>